<feature type="compositionally biased region" description="Acidic residues" evidence="1">
    <location>
        <begin position="489"/>
        <end position="498"/>
    </location>
</feature>
<dbReference type="PANTHER" id="PTHR47807">
    <property type="entry name" value="PROTEIN TBF1"/>
    <property type="match status" value="1"/>
</dbReference>
<dbReference type="STRING" id="215250.A0A316YEU1"/>
<keyword evidence="3" id="KW-1185">Reference proteome</keyword>
<feature type="region of interest" description="Disordered" evidence="1">
    <location>
        <begin position="1"/>
        <end position="176"/>
    </location>
</feature>
<feature type="compositionally biased region" description="Basic and acidic residues" evidence="1">
    <location>
        <begin position="157"/>
        <end position="166"/>
    </location>
</feature>
<gene>
    <name evidence="2" type="ORF">FA10DRAFT_281928</name>
</gene>
<feature type="compositionally biased region" description="Acidic residues" evidence="1">
    <location>
        <begin position="625"/>
        <end position="637"/>
    </location>
</feature>
<dbReference type="PANTHER" id="PTHR47807:SF1">
    <property type="entry name" value="PROTEIN TBF1"/>
    <property type="match status" value="1"/>
</dbReference>
<feature type="compositionally biased region" description="Basic and acidic residues" evidence="1">
    <location>
        <begin position="347"/>
        <end position="368"/>
    </location>
</feature>
<feature type="compositionally biased region" description="Basic residues" evidence="1">
    <location>
        <begin position="116"/>
        <end position="126"/>
    </location>
</feature>
<dbReference type="InterPro" id="IPR052833">
    <property type="entry name" value="Telomeric_DNA-bd_trans-reg"/>
</dbReference>
<feature type="compositionally biased region" description="Acidic residues" evidence="1">
    <location>
        <begin position="466"/>
        <end position="475"/>
    </location>
</feature>
<dbReference type="AlphaFoldDB" id="A0A316YEU1"/>
<feature type="compositionally biased region" description="Basic residues" evidence="1">
    <location>
        <begin position="647"/>
        <end position="658"/>
    </location>
</feature>
<feature type="compositionally biased region" description="Low complexity" evidence="1">
    <location>
        <begin position="301"/>
        <end position="310"/>
    </location>
</feature>
<evidence type="ECO:0000313" key="2">
    <source>
        <dbReference type="EMBL" id="PWN87168.1"/>
    </source>
</evidence>
<name>A0A316YEU1_9BASI</name>
<dbReference type="InParanoid" id="A0A316YEU1"/>
<organism evidence="2 3">
    <name type="scientific">Acaromyces ingoldii</name>
    <dbReference type="NCBI Taxonomy" id="215250"/>
    <lineage>
        <taxon>Eukaryota</taxon>
        <taxon>Fungi</taxon>
        <taxon>Dikarya</taxon>
        <taxon>Basidiomycota</taxon>
        <taxon>Ustilaginomycotina</taxon>
        <taxon>Exobasidiomycetes</taxon>
        <taxon>Exobasidiales</taxon>
        <taxon>Cryptobasidiaceae</taxon>
        <taxon>Acaromyces</taxon>
    </lineage>
</organism>
<dbReference type="EMBL" id="KZ819641">
    <property type="protein sequence ID" value="PWN87168.1"/>
    <property type="molecule type" value="Genomic_DNA"/>
</dbReference>
<feature type="compositionally biased region" description="Basic and acidic residues" evidence="1">
    <location>
        <begin position="91"/>
        <end position="102"/>
    </location>
</feature>
<feature type="compositionally biased region" description="Basic and acidic residues" evidence="1">
    <location>
        <begin position="58"/>
        <end position="71"/>
    </location>
</feature>
<feature type="compositionally biased region" description="Acidic residues" evidence="1">
    <location>
        <begin position="556"/>
        <end position="570"/>
    </location>
</feature>
<feature type="compositionally biased region" description="Acidic residues" evidence="1">
    <location>
        <begin position="395"/>
        <end position="405"/>
    </location>
</feature>
<protein>
    <submittedName>
        <fullName evidence="2">Uncharacterized protein</fullName>
    </submittedName>
</protein>
<sequence length="904" mass="98864">MSERTLRAHEGGRRAKRVDYAALNKKGTANGAASEEEDAVRPSPSGEKTLEMLVQEDSVDRIFDLGEREDTGGSSRATETTPKRKRGRPSRGREQDVGDGARPRGRGRGQAMTRGRGGRGRGRPRRVTAGSSRSPSRNPMVATPQDEAPPSKQSRTLLREADQRQDEEADEEDAVEEAINGGAAAVAETEREQAEAITVVAEVAQEVAPPSIEAIAKQGTGKSRLSDQIAERLKSANRQLESDTVMTSISSRARSRFGQTKSGSAAVQKILDPTAAQVQLSSSVIEEVEVPRSPQTVFKASSPVPRVSRSQVATPNPGEAIAAASAVGDQGAPPVAVEDLPPPESRVYFDKENRIRRAPPERSSDKQTRKVVVADGDARRKRKRAQDGQGNNGDAAEEGEVEDVETERVRDVAFDEGEEDIFMDKEVADLAAQRRRKESAARRKGEPKKKRARAQRDQETSKEGAGSDEENEEETLPPKTLRSGRQVEEQQEADEGNENEAPAVTSTPSKTNEKDGAEASNGKSTKASGKDQEAGRNEAELPPGGPDGGGERPSESEEEEAEDDDEEEGEDRPRQNGQSETAKGKQRAHSPVPPSSQPHASQRHRTEAQQVDDQNNDGRRSNGGGEEEDDGFETDEEAAARVAVAKQKSKERRRRRKERAGLDAFPWIEVPIDRHSSRPNGAEDEGSAAVKEGPSGSGKRRRSEDEDPDYDPQDDEEEEKAHGRRRVKAPQAQRLKRHYNYSTGGNRLGRQKWTEEETQCLHRALEKLIKKRANDPSYQIYAEVLNRHGSRGSTNTILRLRNNVQIKDKARNELLRMDKVGQVLPSWADLLFPTLLNEESGGGGGRGRPGAGSGTRRVDRGVGMSTRVKHEPESADELEEEDGTGSETPGERSFESSSEEEESE</sequence>
<reference evidence="2 3" key="1">
    <citation type="journal article" date="2018" name="Mol. Biol. Evol.">
        <title>Broad Genomic Sampling Reveals a Smut Pathogenic Ancestry of the Fungal Clade Ustilaginomycotina.</title>
        <authorList>
            <person name="Kijpornyongpan T."/>
            <person name="Mondo S.J."/>
            <person name="Barry K."/>
            <person name="Sandor L."/>
            <person name="Lee J."/>
            <person name="Lipzen A."/>
            <person name="Pangilinan J."/>
            <person name="LaButti K."/>
            <person name="Hainaut M."/>
            <person name="Henrissat B."/>
            <person name="Grigoriev I.V."/>
            <person name="Spatafora J.W."/>
            <person name="Aime M.C."/>
        </authorList>
    </citation>
    <scope>NUCLEOTIDE SEQUENCE [LARGE SCALE GENOMIC DNA]</scope>
    <source>
        <strain evidence="2 3">MCA 4198</strain>
    </source>
</reference>
<dbReference type="OrthoDB" id="3366990at2759"/>
<evidence type="ECO:0000313" key="3">
    <source>
        <dbReference type="Proteomes" id="UP000245768"/>
    </source>
</evidence>
<dbReference type="Proteomes" id="UP000245768">
    <property type="component" value="Unassembled WGS sequence"/>
</dbReference>
<feature type="compositionally biased region" description="Gly residues" evidence="1">
    <location>
        <begin position="840"/>
        <end position="853"/>
    </location>
</feature>
<feature type="region of interest" description="Disordered" evidence="1">
    <location>
        <begin position="836"/>
        <end position="904"/>
    </location>
</feature>
<feature type="compositionally biased region" description="Acidic residues" evidence="1">
    <location>
        <begin position="167"/>
        <end position="176"/>
    </location>
</feature>
<proteinExistence type="predicted"/>
<feature type="compositionally biased region" description="Basic residues" evidence="1">
    <location>
        <begin position="722"/>
        <end position="739"/>
    </location>
</feature>
<feature type="compositionally biased region" description="Acidic residues" evidence="1">
    <location>
        <begin position="705"/>
        <end position="718"/>
    </location>
</feature>
<feature type="compositionally biased region" description="Basic and acidic residues" evidence="1">
    <location>
        <begin position="528"/>
        <end position="539"/>
    </location>
</feature>
<evidence type="ECO:0000256" key="1">
    <source>
        <dbReference type="SAM" id="MobiDB-lite"/>
    </source>
</evidence>
<dbReference type="RefSeq" id="XP_025374366.1">
    <property type="nucleotide sequence ID" value="XM_025523726.1"/>
</dbReference>
<accession>A0A316YEU1</accession>
<feature type="compositionally biased region" description="Basic and acidic residues" evidence="1">
    <location>
        <begin position="1"/>
        <end position="19"/>
    </location>
</feature>
<dbReference type="GeneID" id="37045642"/>
<feature type="compositionally biased region" description="Acidic residues" evidence="1">
    <location>
        <begin position="874"/>
        <end position="884"/>
    </location>
</feature>
<feature type="region of interest" description="Disordered" evidence="1">
    <location>
        <begin position="289"/>
        <end position="747"/>
    </location>
</feature>